<evidence type="ECO:0000313" key="1">
    <source>
        <dbReference type="EMBL" id="KAL3395034.1"/>
    </source>
</evidence>
<dbReference type="AlphaFoldDB" id="A0ABD2WQ62"/>
<evidence type="ECO:0000313" key="2">
    <source>
        <dbReference type="Proteomes" id="UP001627154"/>
    </source>
</evidence>
<keyword evidence="2" id="KW-1185">Reference proteome</keyword>
<gene>
    <name evidence="1" type="ORF">TKK_010665</name>
</gene>
<accession>A0ABD2WQ62</accession>
<dbReference type="EMBL" id="JBJJXI010000085">
    <property type="protein sequence ID" value="KAL3395034.1"/>
    <property type="molecule type" value="Genomic_DNA"/>
</dbReference>
<organism evidence="1 2">
    <name type="scientific">Trichogramma kaykai</name>
    <dbReference type="NCBI Taxonomy" id="54128"/>
    <lineage>
        <taxon>Eukaryota</taxon>
        <taxon>Metazoa</taxon>
        <taxon>Ecdysozoa</taxon>
        <taxon>Arthropoda</taxon>
        <taxon>Hexapoda</taxon>
        <taxon>Insecta</taxon>
        <taxon>Pterygota</taxon>
        <taxon>Neoptera</taxon>
        <taxon>Endopterygota</taxon>
        <taxon>Hymenoptera</taxon>
        <taxon>Apocrita</taxon>
        <taxon>Proctotrupomorpha</taxon>
        <taxon>Chalcidoidea</taxon>
        <taxon>Trichogrammatidae</taxon>
        <taxon>Trichogramma</taxon>
    </lineage>
</organism>
<reference evidence="1 2" key="1">
    <citation type="journal article" date="2024" name="bioRxiv">
        <title>A reference genome for Trichogramma kaykai: A tiny desert-dwelling parasitoid wasp with competing sex-ratio distorters.</title>
        <authorList>
            <person name="Culotta J."/>
            <person name="Lindsey A.R."/>
        </authorList>
    </citation>
    <scope>NUCLEOTIDE SEQUENCE [LARGE SCALE GENOMIC DNA]</scope>
    <source>
        <strain evidence="1 2">KSX58</strain>
    </source>
</reference>
<sequence length="84" mass="8673">MFSSLTSRRFFRYSAIDNNSSSSSSSAAAATTTTSTSVVATSAVTASALSLDAEDTVMCFCSSSSGRCPVFTSSMSMPLLLRSS</sequence>
<dbReference type="Proteomes" id="UP001627154">
    <property type="component" value="Unassembled WGS sequence"/>
</dbReference>
<comment type="caution">
    <text evidence="1">The sequence shown here is derived from an EMBL/GenBank/DDBJ whole genome shotgun (WGS) entry which is preliminary data.</text>
</comment>
<name>A0ABD2WQ62_9HYME</name>
<proteinExistence type="predicted"/>
<protein>
    <submittedName>
        <fullName evidence="1">Uncharacterized protein</fullName>
    </submittedName>
</protein>